<sequence>MQYFFVLTRVESDIVYRLSLDQALQSKLTDLFNAQHVMFNAKYTVDNEITFSDHWSETLAVEQSFIVDKFGDINGISKSITQPNAYDTLNLNDITKIKAIYTDIEQQIFILLYLFMNVIINMDEAVFIPKDSMGEVNVYTENVSDCIYWHIKGEYGDMFAHFSIKSDKDKLKKLIEKNFSGQNIEIETFGGIPNGRIIPRKKDFANNTDWGDRLKHKEDKASEIRVGYNIDGDDTLNLFSPLIEYIYDQNDWKFDIPQSIFNQVERNLSKFKIDKNTEQFTVPNKWSGQSFTINNTAGFANQSKIQKSIPETVTVSSNKHFYTKPSINLHTKYIDGQAVFNPISDCNLKKISSNGKFEKENILRSPNKDRIL</sequence>
<evidence type="ECO:0000313" key="3">
    <source>
        <dbReference type="Proteomes" id="UP000663855"/>
    </source>
</evidence>
<dbReference type="EMBL" id="CAJNOV010010695">
    <property type="protein sequence ID" value="CAF1417151.1"/>
    <property type="molecule type" value="Genomic_DNA"/>
</dbReference>
<dbReference type="Proteomes" id="UP000681967">
    <property type="component" value="Unassembled WGS sequence"/>
</dbReference>
<dbReference type="AlphaFoldDB" id="A0A815MJB3"/>
<comment type="caution">
    <text evidence="1">The sequence shown here is derived from an EMBL/GenBank/DDBJ whole genome shotgun (WGS) entry which is preliminary data.</text>
</comment>
<dbReference type="Proteomes" id="UP000663855">
    <property type="component" value="Unassembled WGS sequence"/>
</dbReference>
<accession>A0A815MJB3</accession>
<name>A0A815MJB3_9BILA</name>
<dbReference type="EMBL" id="CAJOBH010074856">
    <property type="protein sequence ID" value="CAF4489175.1"/>
    <property type="molecule type" value="Genomic_DNA"/>
</dbReference>
<organism evidence="1 3">
    <name type="scientific">Rotaria magnacalcarata</name>
    <dbReference type="NCBI Taxonomy" id="392030"/>
    <lineage>
        <taxon>Eukaryota</taxon>
        <taxon>Metazoa</taxon>
        <taxon>Spiralia</taxon>
        <taxon>Gnathifera</taxon>
        <taxon>Rotifera</taxon>
        <taxon>Eurotatoria</taxon>
        <taxon>Bdelloidea</taxon>
        <taxon>Philodinida</taxon>
        <taxon>Philodinidae</taxon>
        <taxon>Rotaria</taxon>
    </lineage>
</organism>
<protein>
    <submittedName>
        <fullName evidence="1">Uncharacterized protein</fullName>
    </submittedName>
</protein>
<evidence type="ECO:0000313" key="2">
    <source>
        <dbReference type="EMBL" id="CAF4489175.1"/>
    </source>
</evidence>
<gene>
    <name evidence="2" type="ORF">BYL167_LOCUS35488</name>
    <name evidence="1" type="ORF">CJN711_LOCUS22806</name>
</gene>
<proteinExistence type="predicted"/>
<reference evidence="1" key="1">
    <citation type="submission" date="2021-02" db="EMBL/GenBank/DDBJ databases">
        <authorList>
            <person name="Nowell W R."/>
        </authorList>
    </citation>
    <scope>NUCLEOTIDE SEQUENCE</scope>
</reference>
<evidence type="ECO:0000313" key="1">
    <source>
        <dbReference type="EMBL" id="CAF1417151.1"/>
    </source>
</evidence>